<keyword evidence="3" id="KW-1185">Reference proteome</keyword>
<proteinExistence type="predicted"/>
<accession>A0A8J6B0S7</accession>
<feature type="region of interest" description="Disordered" evidence="1">
    <location>
        <begin position="1179"/>
        <end position="1372"/>
    </location>
</feature>
<sequence length="1372" mass="151414">MTELSTSEVLHDMLIDACTNNGTDNVKACVATVQEGLKTGRWDKKNVAIALATLSTFYGMSQIPTKQRVGILDNKYSQPRAQFRARQPDEVQHLLVVTEALYTGCPDLRRAMHTYLSDTHLILSQYPVDAFWPTEKRPNLKPRPIASRETMEREQSSYADQKFVGFFTSLQTAPAGISEFIHSVEAAVNDIRMPDAELRDRVLAAVDRFRLSVIPLFEALIITSLTIRGSDSGIKRARLIRLLKSLDSEENTSIQAFVRVSAAQTADRGLYKLMADMACAKVLTIKGLLHAMESSALSKTIQECRADVDARQQEVRRAVFSTASDEVGLERDRAVHNTLATLPRFVCAAASPDSRVALFLAAWVSVRSKEESTVYTPVDGDDAEQAADYEVAFAQEQKGADERILGQLEDVIAFTEGFKTDVATKAQRVMADMHVCRELAVAINGRVSQILDRTAALLPCLTAPSATGSDALARALDIHLRRLLRLLQLQRESVLVSPAVIDRLTAILTVLLSSMRRQRDELVNPQLLECIIAQVIVPCSHSALLASSSLLGAVAATPFAMRARLYYGMGAELASKDTFAGFLGRLGRYLVQGTLKRVTVVDSTDTELALEQAKQLKRDLLPVGIRFPHVLHGRVLTQAESYENAEVFAPFLTALPASYGPLLVLDTVHHLAVARATRLAVSPAGIIEPWLHGLTTLLTKALAVCAADPATDADLLGPLIRFLLTSAFGEKHQYAQLAIINELIGEMTGDTTQTFTVELARMTAEGPVMAETVFKPATAVTPGTARIYEALRQESSVMPGQTVGVAVIHAMRAFKEHAKTALPHTAGIKASLTAYDLAHSWLVRAIRVVQAAENDENRPDQGQRVLEDVFSDQAGLTVMEGLMLARTIDDSLFRRLQERTVVFSALELLVWAVPARDLRTVPSLYEQRVSRLSATEQNLMVDDAEMPAEVRLQNRQQRSHVEELIIRVKAEQARRHQDVRHGVGDARARLKKALEEFEEGGLTDDDRLSLVGAVHTRVFWSPEDAIGAARVLAELLGLIELEEAGVLVGLAVKNLLFRLLTASPDDTKCIATFLAELLDVCKQREDLQLPKLLRQCMAQVCSVNSPMLVLAHVQSNVLALIGALADAKAFPEPSDDVALQFVGDIINRLIAAIAQAADGELKKALMAQAKALMAALGIKPPQPAPEKEKAKAVVATQPEEPLAVPDDDDDVDMDTRPREPAPVPSREPPRKGGRRGGPREPAHDTGKRKQPVREIEDTRRDQETRWGDRKDGDRDRRDSDRDRGSRQNSDWSRIPPQPRPRDDHGRDSRRDDPRDHDGRGSRDTRDTHDGRDNRDSRDGRDRDARWGRGDRDERPRSPPGRRPARGRRGGRR</sequence>
<gene>
    <name evidence="2" type="ORF">J8273_3252</name>
</gene>
<dbReference type="EMBL" id="JAHDYR010000025">
    <property type="protein sequence ID" value="KAG9393123.1"/>
    <property type="molecule type" value="Genomic_DNA"/>
</dbReference>
<name>A0A8J6B0S7_9EUKA</name>
<evidence type="ECO:0000256" key="1">
    <source>
        <dbReference type="SAM" id="MobiDB-lite"/>
    </source>
</evidence>
<dbReference type="Proteomes" id="UP000717585">
    <property type="component" value="Unassembled WGS sequence"/>
</dbReference>
<evidence type="ECO:0000313" key="2">
    <source>
        <dbReference type="EMBL" id="KAG9393123.1"/>
    </source>
</evidence>
<reference evidence="2" key="1">
    <citation type="submission" date="2021-05" db="EMBL/GenBank/DDBJ databases">
        <title>A free-living protist that lacks canonical eukaryotic 1 DNA replication and segregation systems.</title>
        <authorList>
            <person name="Salas-Leiva D.E."/>
            <person name="Tromer E.C."/>
            <person name="Curtis B.A."/>
            <person name="Jerlstrom-Hultqvist J."/>
            <person name="Kolisko M."/>
            <person name="Yi Z."/>
            <person name="Salas-Leiva J.S."/>
            <person name="Gallot-Lavallee L."/>
            <person name="Kops G.J.P.L."/>
            <person name="Archibald J.M."/>
            <person name="Simpson A.G.B."/>
            <person name="Roger A.J."/>
        </authorList>
    </citation>
    <scope>NUCLEOTIDE SEQUENCE</scope>
    <source>
        <strain evidence="2">BICM</strain>
    </source>
</reference>
<evidence type="ECO:0000313" key="3">
    <source>
        <dbReference type="Proteomes" id="UP000717585"/>
    </source>
</evidence>
<feature type="compositionally biased region" description="Basic and acidic residues" evidence="1">
    <location>
        <begin position="1237"/>
        <end position="1285"/>
    </location>
</feature>
<protein>
    <submittedName>
        <fullName evidence="2">Uncharacterized protein</fullName>
    </submittedName>
</protein>
<feature type="compositionally biased region" description="Basic residues" evidence="1">
    <location>
        <begin position="1362"/>
        <end position="1372"/>
    </location>
</feature>
<feature type="compositionally biased region" description="Basic and acidic residues" evidence="1">
    <location>
        <begin position="1299"/>
        <end position="1356"/>
    </location>
</feature>
<organism evidence="2 3">
    <name type="scientific">Carpediemonas membranifera</name>
    <dbReference type="NCBI Taxonomy" id="201153"/>
    <lineage>
        <taxon>Eukaryota</taxon>
        <taxon>Metamonada</taxon>
        <taxon>Carpediemonas-like organisms</taxon>
        <taxon>Carpediemonas</taxon>
    </lineage>
</organism>
<comment type="caution">
    <text evidence="2">The sequence shown here is derived from an EMBL/GenBank/DDBJ whole genome shotgun (WGS) entry which is preliminary data.</text>
</comment>